<name>A8NDU3_COPC7</name>
<keyword evidence="3" id="KW-1185">Reference proteome</keyword>
<dbReference type="Gene3D" id="2.80.10.50">
    <property type="match status" value="5"/>
</dbReference>
<dbReference type="GeneID" id="6009355"/>
<feature type="domain" description="Ricin B lectin" evidence="1">
    <location>
        <begin position="6"/>
        <end position="150"/>
    </location>
</feature>
<evidence type="ECO:0000313" key="2">
    <source>
        <dbReference type="EMBL" id="EAU88955.1"/>
    </source>
</evidence>
<dbReference type="KEGG" id="cci:CC1G_10083"/>
<dbReference type="EMBL" id="AACS02000002">
    <property type="protein sequence ID" value="EAU88955.1"/>
    <property type="molecule type" value="Genomic_DNA"/>
</dbReference>
<dbReference type="Proteomes" id="UP000001861">
    <property type="component" value="Unassembled WGS sequence"/>
</dbReference>
<dbReference type="SUPFAM" id="SSF50370">
    <property type="entry name" value="Ricin B-like lectins"/>
    <property type="match status" value="3"/>
</dbReference>
<dbReference type="InterPro" id="IPR035992">
    <property type="entry name" value="Ricin_B-like_lectins"/>
</dbReference>
<evidence type="ECO:0000313" key="3">
    <source>
        <dbReference type="Proteomes" id="UP000001861"/>
    </source>
</evidence>
<dbReference type="VEuPathDB" id="FungiDB:CC1G_10083"/>
<evidence type="ECO:0000259" key="1">
    <source>
        <dbReference type="SMART" id="SM00458"/>
    </source>
</evidence>
<dbReference type="InterPro" id="IPR000772">
    <property type="entry name" value="Ricin_B_lectin"/>
</dbReference>
<dbReference type="PROSITE" id="PS50231">
    <property type="entry name" value="RICIN_B_LECTIN"/>
    <property type="match status" value="1"/>
</dbReference>
<dbReference type="SMART" id="SM00458">
    <property type="entry name" value="RICIN"/>
    <property type="match status" value="2"/>
</dbReference>
<dbReference type="RefSeq" id="XP_001832864.1">
    <property type="nucleotide sequence ID" value="XM_001832812.1"/>
</dbReference>
<dbReference type="SMR" id="A8NDU3"/>
<reference evidence="2 3" key="1">
    <citation type="journal article" date="2010" name="Proc. Natl. Acad. Sci. U.S.A.">
        <title>Insights into evolution of multicellular fungi from the assembled chromosomes of the mushroom Coprinopsis cinerea (Coprinus cinereus).</title>
        <authorList>
            <person name="Stajich J.E."/>
            <person name="Wilke S.K."/>
            <person name="Ahren D."/>
            <person name="Au C.H."/>
            <person name="Birren B.W."/>
            <person name="Borodovsky M."/>
            <person name="Burns C."/>
            <person name="Canback B."/>
            <person name="Casselton L.A."/>
            <person name="Cheng C.K."/>
            <person name="Deng J."/>
            <person name="Dietrich F.S."/>
            <person name="Fargo D.C."/>
            <person name="Farman M.L."/>
            <person name="Gathman A.C."/>
            <person name="Goldberg J."/>
            <person name="Guigo R."/>
            <person name="Hoegger P.J."/>
            <person name="Hooker J.B."/>
            <person name="Huggins A."/>
            <person name="James T.Y."/>
            <person name="Kamada T."/>
            <person name="Kilaru S."/>
            <person name="Kodira C."/>
            <person name="Kues U."/>
            <person name="Kupfer D."/>
            <person name="Kwan H.S."/>
            <person name="Lomsadze A."/>
            <person name="Li W."/>
            <person name="Lilly W.W."/>
            <person name="Ma L.J."/>
            <person name="Mackey A.J."/>
            <person name="Manning G."/>
            <person name="Martin F."/>
            <person name="Muraguchi H."/>
            <person name="Natvig D.O."/>
            <person name="Palmerini H."/>
            <person name="Ramesh M.A."/>
            <person name="Rehmeyer C.J."/>
            <person name="Roe B.A."/>
            <person name="Shenoy N."/>
            <person name="Stanke M."/>
            <person name="Ter-Hovhannisyan V."/>
            <person name="Tunlid A."/>
            <person name="Velagapudi R."/>
            <person name="Vision T.J."/>
            <person name="Zeng Q."/>
            <person name="Zolan M.E."/>
            <person name="Pukkila P.J."/>
        </authorList>
    </citation>
    <scope>NUCLEOTIDE SEQUENCE [LARGE SCALE GENOMIC DNA]</scope>
    <source>
        <strain evidence="3">Okayama-7 / 130 / ATCC MYA-4618 / FGSC 9003</strain>
    </source>
</reference>
<dbReference type="Pfam" id="PF14200">
    <property type="entry name" value="RicinB_lectin_2"/>
    <property type="match status" value="2"/>
</dbReference>
<accession>A8NDU3</accession>
<proteinExistence type="predicted"/>
<gene>
    <name evidence="2" type="ORF">CC1G_10083</name>
</gene>
<feature type="domain" description="Ricin B lectin" evidence="1">
    <location>
        <begin position="154"/>
        <end position="294"/>
    </location>
</feature>
<dbReference type="OrthoDB" id="2131701at2759"/>
<dbReference type="CDD" id="cd23416">
    <property type="entry name" value="beta-trefoil_Ricin_MOA-like"/>
    <property type="match status" value="1"/>
</dbReference>
<dbReference type="AlphaFoldDB" id="A8NDU3"/>
<dbReference type="eggNOG" id="ENOG502R2DA">
    <property type="taxonomic scope" value="Eukaryota"/>
</dbReference>
<organism evidence="2 3">
    <name type="scientific">Coprinopsis cinerea (strain Okayama-7 / 130 / ATCC MYA-4618 / FGSC 9003)</name>
    <name type="common">Inky cap fungus</name>
    <name type="synonym">Hormographiella aspergillata</name>
    <dbReference type="NCBI Taxonomy" id="240176"/>
    <lineage>
        <taxon>Eukaryota</taxon>
        <taxon>Fungi</taxon>
        <taxon>Dikarya</taxon>
        <taxon>Basidiomycota</taxon>
        <taxon>Agaricomycotina</taxon>
        <taxon>Agaricomycetes</taxon>
        <taxon>Agaricomycetidae</taxon>
        <taxon>Agaricales</taxon>
        <taxon>Agaricineae</taxon>
        <taxon>Psathyrellaceae</taxon>
        <taxon>Coprinopsis</taxon>
    </lineage>
</organism>
<comment type="caution">
    <text evidence="2">The sequence shown here is derived from an EMBL/GenBank/DDBJ whole genome shotgun (WGS) entry which is preliminary data.</text>
</comment>
<dbReference type="InParanoid" id="A8NDU3"/>
<protein>
    <recommendedName>
        <fullName evidence="1">Ricin B lectin domain-containing protein</fullName>
    </recommendedName>
</protein>
<sequence>MSLSQGVYWIRNSRWTNKVLDLKEAKTENGTRILNFDQHDTFNQVLNQLWLLERVETRDTYLIRSVHSNLVLDLHDGLSANGTPVQAWTEHGGRNQQWRVEYSKSQNDMTLFRIVNAASGTALSHNEDDSDTATVAWSIDDGPKQLWAFTPFVPSLSVRLRVKQTGRVLDLKEASAANGTPALAWNEHTAVTKRNQLWWLPKLQNSEGYTIQCLETNTVADLAYGKSDNGTPIIGWQSHGGRNQQWDIELYRGDYQRIKNIQGGTAMDAFADSKEKKVGGWQFHGGDNQQWLLDPVPSPAPTYVLLQNAGTNKFLASNDSNDIDTVDGPQTVFDGRVQWRFVQTESTGIYTIVNRATGRKLRQVHSSIPSIGLVDSKQPDNKDCWVLESYKKAPGVGLISIVNRATGFTLDHYAGVSVQALDIGMDNQNRTWKVLQANDWLPSFALVNGQSGTALTDQAGKHGHYSSTENINQYVAQWVIHRVHDGPQYVIQNKASNHYIGGASARWELVPRNEKYFGIRNVSTKKYIGIHNNQVTFNDQEMSDKCQAFELVSGRTPDNNDDFLYMDDDVLEVIVPLMGEQGAELGQRIDRRRGRQPPKDVSEWGRVAPNRFNPPDNVTVRQLVSNLIDRLDIDIANEESQPVDTLVKCDQNEAERVIGQRLPQSIRDIFGTSGHPDRVFRIERQGCVDVGGGRYVNILGLYEKDVYCHVVLPVGVRYGKEVVRSFLRESMDRSTTVVVTRASSKAPNGGPNLKPDAQAASENLWIKYAQNLLPIVPVKHSEL</sequence>